<dbReference type="EMBL" id="MABE01000539">
    <property type="protein sequence ID" value="OUS39616.1"/>
    <property type="molecule type" value="Genomic_DNA"/>
</dbReference>
<comment type="similarity">
    <text evidence="1">Belongs to the bacterial solute-binding protein 3 family.</text>
</comment>
<dbReference type="Pfam" id="PF00497">
    <property type="entry name" value="SBP_bac_3"/>
    <property type="match status" value="1"/>
</dbReference>
<organism evidence="4 5">
    <name type="scientific">Oleispira antarctica</name>
    <dbReference type="NCBI Taxonomy" id="188908"/>
    <lineage>
        <taxon>Bacteria</taxon>
        <taxon>Pseudomonadati</taxon>
        <taxon>Pseudomonadota</taxon>
        <taxon>Gammaproteobacteria</taxon>
        <taxon>Oceanospirillales</taxon>
        <taxon>Oceanospirillaceae</taxon>
        <taxon>Oleispira</taxon>
    </lineage>
</organism>
<accession>A0A1Y5HQN3</accession>
<feature type="domain" description="Solute-binding protein family 3/N-terminal" evidence="3">
    <location>
        <begin position="32"/>
        <end position="246"/>
    </location>
</feature>
<keyword evidence="2" id="KW-0732">Signal</keyword>
<dbReference type="Gene3D" id="3.40.190.10">
    <property type="entry name" value="Periplasmic binding protein-like II"/>
    <property type="match status" value="2"/>
</dbReference>
<sequence>MCLVCTVWSSSLWTSNIWAVNAWAETLTLSVGEYPPFDSPDLPHQGLVPRIVTEAFRLEGIDVEYTFMPWPRAYAESNEGRVNGTVQWLYSEQRAQEHYYSDPIMEESYVWFHLKRNSFDWQTFDDLKGLSVGARQGFTYSAEFYQAEDSGELDVSMVSSNQQNLDMLFNDRIDVFIEQLDVGYFGILQHYYGKGSQQFTHHPKPIFTKQNHLLLSRQHEESPYYLEKFNKGLKRLKASGELQQYINESRWLVPANTQLLPHK</sequence>
<proteinExistence type="inferred from homology"/>
<protein>
    <recommendedName>
        <fullName evidence="3">Solute-binding protein family 3/N-terminal domain-containing protein</fullName>
    </recommendedName>
</protein>
<dbReference type="SUPFAM" id="SSF53850">
    <property type="entry name" value="Periplasmic binding protein-like II"/>
    <property type="match status" value="1"/>
</dbReference>
<dbReference type="Proteomes" id="UP000227088">
    <property type="component" value="Unassembled WGS sequence"/>
</dbReference>
<evidence type="ECO:0000256" key="1">
    <source>
        <dbReference type="ARBA" id="ARBA00010333"/>
    </source>
</evidence>
<evidence type="ECO:0000313" key="4">
    <source>
        <dbReference type="EMBL" id="OUS39616.1"/>
    </source>
</evidence>
<gene>
    <name evidence="4" type="ORF">A9R00_09330</name>
</gene>
<dbReference type="InterPro" id="IPR001638">
    <property type="entry name" value="Solute-binding_3/MltF_N"/>
</dbReference>
<reference evidence="5" key="1">
    <citation type="journal article" date="2017" name="Proc. Natl. Acad. Sci. U.S.A.">
        <title>Simulation of Deepwater Horizon oil plume reveals substrate specialization within a complex community of hydrocarbon degraders.</title>
        <authorList>
            <person name="Hu P."/>
            <person name="Dubinsky E.A."/>
            <person name="Probst A.J."/>
            <person name="Wang J."/>
            <person name="Sieber C.M.K."/>
            <person name="Tom L.M."/>
            <person name="Gardinali P."/>
            <person name="Banfield J.F."/>
            <person name="Atlas R.M."/>
            <person name="Andersen G.L."/>
        </authorList>
    </citation>
    <scope>NUCLEOTIDE SEQUENCE [LARGE SCALE GENOMIC DNA]</scope>
</reference>
<dbReference type="PANTHER" id="PTHR35936">
    <property type="entry name" value="MEMBRANE-BOUND LYTIC MUREIN TRANSGLYCOSYLASE F"/>
    <property type="match status" value="1"/>
</dbReference>
<name>A0A1Y5HQN3_OLEAN</name>
<evidence type="ECO:0000259" key="3">
    <source>
        <dbReference type="Pfam" id="PF00497"/>
    </source>
</evidence>
<comment type="caution">
    <text evidence="4">The sequence shown here is derived from an EMBL/GenBank/DDBJ whole genome shotgun (WGS) entry which is preliminary data.</text>
</comment>
<dbReference type="AlphaFoldDB" id="A0A1Y5HQN3"/>
<evidence type="ECO:0000256" key="2">
    <source>
        <dbReference type="ARBA" id="ARBA00022729"/>
    </source>
</evidence>
<dbReference type="PANTHER" id="PTHR35936:SF25">
    <property type="entry name" value="ABC TRANSPORTER SUBSTRATE-BINDING PROTEIN"/>
    <property type="match status" value="1"/>
</dbReference>
<evidence type="ECO:0000313" key="5">
    <source>
        <dbReference type="Proteomes" id="UP000227088"/>
    </source>
</evidence>